<reference evidence="1" key="1">
    <citation type="submission" date="2020-05" db="UniProtKB">
        <authorList>
            <consortium name="EnsemblMetazoa"/>
        </authorList>
    </citation>
    <scope>IDENTIFICATION</scope>
    <source>
        <strain evidence="1">TTRI</strain>
    </source>
</reference>
<sequence>MEIGLILLEDVYLIEPKFFSELIGQSDMNANKLLITVLMADSTKKKKFDKITAKSHEREPGGRKPCCAEASNNAPSLAYRHMLGRISYLRSVASGMRSHELEKERDYINALKQSILLVLVKRLLYVAGLYKCQLYIRVKQATVATNSSEQWVQDWLQIKEKHFNFHIMHSAALRGWCAYFQRKK</sequence>
<dbReference type="Proteomes" id="UP000078200">
    <property type="component" value="Unassembled WGS sequence"/>
</dbReference>
<dbReference type="VEuPathDB" id="VectorBase:GAUT045199"/>
<keyword evidence="2" id="KW-1185">Reference proteome</keyword>
<dbReference type="AlphaFoldDB" id="A0A1A9VRI2"/>
<accession>A0A1A9VRI2</accession>
<dbReference type="EnsemblMetazoa" id="GAUT045199-RA">
    <property type="protein sequence ID" value="GAUT045199-PA"/>
    <property type="gene ID" value="GAUT045199"/>
</dbReference>
<evidence type="ECO:0000313" key="2">
    <source>
        <dbReference type="Proteomes" id="UP000078200"/>
    </source>
</evidence>
<name>A0A1A9VRI2_GLOAU</name>
<organism evidence="1 2">
    <name type="scientific">Glossina austeni</name>
    <name type="common">Savannah tsetse fly</name>
    <dbReference type="NCBI Taxonomy" id="7395"/>
    <lineage>
        <taxon>Eukaryota</taxon>
        <taxon>Metazoa</taxon>
        <taxon>Ecdysozoa</taxon>
        <taxon>Arthropoda</taxon>
        <taxon>Hexapoda</taxon>
        <taxon>Insecta</taxon>
        <taxon>Pterygota</taxon>
        <taxon>Neoptera</taxon>
        <taxon>Endopterygota</taxon>
        <taxon>Diptera</taxon>
        <taxon>Brachycera</taxon>
        <taxon>Muscomorpha</taxon>
        <taxon>Hippoboscoidea</taxon>
        <taxon>Glossinidae</taxon>
        <taxon>Glossina</taxon>
    </lineage>
</organism>
<protein>
    <submittedName>
        <fullName evidence="1">Uncharacterized protein</fullName>
    </submittedName>
</protein>
<evidence type="ECO:0000313" key="1">
    <source>
        <dbReference type="EnsemblMetazoa" id="GAUT045199-PA"/>
    </source>
</evidence>
<proteinExistence type="predicted"/>